<proteinExistence type="predicted"/>
<reference evidence="3 4" key="1">
    <citation type="submission" date="2019-02" db="EMBL/GenBank/DDBJ databases">
        <title>Genome sequencing of the rare red list fungi Bondarzewia mesenterica.</title>
        <authorList>
            <person name="Buettner E."/>
            <person name="Kellner H."/>
        </authorList>
    </citation>
    <scope>NUCLEOTIDE SEQUENCE [LARGE SCALE GENOMIC DNA]</scope>
    <source>
        <strain evidence="3 4">DSM 108281</strain>
    </source>
</reference>
<feature type="region of interest" description="Disordered" evidence="1">
    <location>
        <begin position="233"/>
        <end position="266"/>
    </location>
</feature>
<dbReference type="PROSITE" id="PS50097">
    <property type="entry name" value="BTB"/>
    <property type="match status" value="1"/>
</dbReference>
<feature type="domain" description="BTB" evidence="2">
    <location>
        <begin position="46"/>
        <end position="124"/>
    </location>
</feature>
<keyword evidence="4" id="KW-1185">Reference proteome</keyword>
<dbReference type="Gene3D" id="3.30.710.10">
    <property type="entry name" value="Potassium Channel Kv1.1, Chain A"/>
    <property type="match status" value="1"/>
</dbReference>
<accession>A0A4S4M3W9</accession>
<dbReference type="OrthoDB" id="3227959at2759"/>
<comment type="caution">
    <text evidence="3">The sequence shown here is derived from an EMBL/GenBank/DDBJ whole genome shotgun (WGS) entry which is preliminary data.</text>
</comment>
<protein>
    <recommendedName>
        <fullName evidence="2">BTB domain-containing protein</fullName>
    </recommendedName>
</protein>
<dbReference type="AlphaFoldDB" id="A0A4S4M3W9"/>
<dbReference type="InterPro" id="IPR000210">
    <property type="entry name" value="BTB/POZ_dom"/>
</dbReference>
<name>A0A4S4M3W9_9AGAM</name>
<evidence type="ECO:0000313" key="4">
    <source>
        <dbReference type="Proteomes" id="UP000310158"/>
    </source>
</evidence>
<evidence type="ECO:0000256" key="1">
    <source>
        <dbReference type="SAM" id="MobiDB-lite"/>
    </source>
</evidence>
<feature type="compositionally biased region" description="Low complexity" evidence="1">
    <location>
        <begin position="306"/>
        <end position="322"/>
    </location>
</feature>
<dbReference type="Proteomes" id="UP000310158">
    <property type="component" value="Unassembled WGS sequence"/>
</dbReference>
<gene>
    <name evidence="3" type="ORF">EW146_g1429</name>
</gene>
<evidence type="ECO:0000259" key="2">
    <source>
        <dbReference type="PROSITE" id="PS50097"/>
    </source>
</evidence>
<evidence type="ECO:0000313" key="3">
    <source>
        <dbReference type="EMBL" id="THH19822.1"/>
    </source>
</evidence>
<dbReference type="EMBL" id="SGPL01000035">
    <property type="protein sequence ID" value="THH19822.1"/>
    <property type="molecule type" value="Genomic_DNA"/>
</dbReference>
<organism evidence="3 4">
    <name type="scientific">Bondarzewia mesenterica</name>
    <dbReference type="NCBI Taxonomy" id="1095465"/>
    <lineage>
        <taxon>Eukaryota</taxon>
        <taxon>Fungi</taxon>
        <taxon>Dikarya</taxon>
        <taxon>Basidiomycota</taxon>
        <taxon>Agaricomycotina</taxon>
        <taxon>Agaricomycetes</taxon>
        <taxon>Russulales</taxon>
        <taxon>Bondarzewiaceae</taxon>
        <taxon>Bondarzewia</taxon>
    </lineage>
</organism>
<sequence>MLRVPPASPDPTTMYPSPAVTSVLHPVQPIPTPEPTRHADLWFPDGSVVLHAENMLFRVHMSQLSRHSVIFRDMFSLPRPQTLPGLSRDGHAVLADDMYESCPVVKMHDSAEDIANLLTALYDGPTFGSNDCDDFRIVAGILRLSTKYMIDTLRAKAIAHLSIAWPTTLKGWDAREDKARAYELEHTPGCLHLYPSPIAVINLARQVNSSTLLPSAFYDLSRYTFSQIFESPEDDTSRFRPFSPTLTSPHATPAPRLHPTPAHSPTLEANDLQRLALGKEAASQTVSAVINGMSRGPHLHSRKPSLSRSSHASSSSSITPSTNFSGACASPGACRRDFSELVALATQHYICDRERGCSDPLYVAEELGTLKSAELSECRACARGLEIWAARERERMWKMIPLWFRLDC</sequence>
<dbReference type="InterPro" id="IPR011333">
    <property type="entry name" value="SKP1/BTB/POZ_sf"/>
</dbReference>
<dbReference type="SUPFAM" id="SSF54695">
    <property type="entry name" value="POZ domain"/>
    <property type="match status" value="1"/>
</dbReference>
<feature type="region of interest" description="Disordered" evidence="1">
    <location>
        <begin position="293"/>
        <end position="324"/>
    </location>
</feature>